<organism evidence="1 2">
    <name type="scientific">Desulfobacca acetoxidans (strain ATCC 700848 / DSM 11109 / ASRB2)</name>
    <dbReference type="NCBI Taxonomy" id="880072"/>
    <lineage>
        <taxon>Bacteria</taxon>
        <taxon>Pseudomonadati</taxon>
        <taxon>Thermodesulfobacteriota</taxon>
        <taxon>Desulfobaccia</taxon>
        <taxon>Desulfobaccales</taxon>
        <taxon>Desulfobaccaceae</taxon>
        <taxon>Desulfobacca</taxon>
    </lineage>
</organism>
<sequence length="570" mass="65066">MAHLHKKVKKDLTYYYIRESQRIKGRPTIVNQVCLGTADNVRSLFEVREGNLPEGFSPKEYGSVFLIHALDLKIDLVGIIDEILPPGKKIRGPSLGEIIFYAAMNRAIAPTSKRKLAAWFEQTDIQRIRPVRLISLSSQNFWNHWDRIRTAELEKIKNRFFKKVIASVSVEENAHLLMETGLLFPSAGQNAFIGRSPVSSVRFNKTPKHQVKIALLTNRRGIPLYYQTIDEGEPVIKHFGPMVDNLLAKVSFLGTSFQDLTVLIGANLNAAPLCEKIADKDHVRFIAVVSPDAYPELLSVSTRAYQVLPCKHNLRLRSLGEEHLSILYFGPSRAEKEQAFILFDPALYRKMRRELRDRLQKLRQDLIIWQRELRSQPLESFIREIKGRFVSRCKDLSLDFEVMKLTFGREDGRSFVQSQLNRRQCAAMLQKMGKMVVRTDRLDWQAQEVCGLAVGRGLLGESFNRPQTLFQSALTPQYHWTESKIPIHVFVCMAALTYQGILDSRLDKAGLLLNAKEAIEEMRSLRTAIFLLSEEAKPERLFEKPSELHVQIARALGYEIGGGEIKPLEG</sequence>
<reference evidence="2" key="2">
    <citation type="submission" date="2011-03" db="EMBL/GenBank/DDBJ databases">
        <title>The complete genome of Desulfobacca acetoxidans DSM 11109.</title>
        <authorList>
            <consortium name="US DOE Joint Genome Institute (JGI-PGF)"/>
            <person name="Lucas S."/>
            <person name="Copeland A."/>
            <person name="Lapidus A."/>
            <person name="Bruce D."/>
            <person name="Goodwin L."/>
            <person name="Pitluck S."/>
            <person name="Peters L."/>
            <person name="Kyrpides N."/>
            <person name="Mavromatis K."/>
            <person name="Ivanova N."/>
            <person name="Ovchinnikova G."/>
            <person name="Teshima H."/>
            <person name="Detter J.C."/>
            <person name="Han C."/>
            <person name="Land M."/>
            <person name="Hauser L."/>
            <person name="Markowitz V."/>
            <person name="Cheng J.-F."/>
            <person name="Hugenholtz P."/>
            <person name="Woyke T."/>
            <person name="Wu D."/>
            <person name="Spring S."/>
            <person name="Schueler E."/>
            <person name="Brambilla E."/>
            <person name="Klenk H.-P."/>
            <person name="Eisen J.A."/>
        </authorList>
    </citation>
    <scope>NUCLEOTIDE SEQUENCE [LARGE SCALE GENOMIC DNA]</scope>
    <source>
        <strain evidence="2">ATCC 700848 / DSM 11109 / ASRB2</strain>
    </source>
</reference>
<dbReference type="OrthoDB" id="5468824at2"/>
<dbReference type="Proteomes" id="UP000000483">
    <property type="component" value="Chromosome"/>
</dbReference>
<dbReference type="RefSeq" id="WP_013705853.1">
    <property type="nucleotide sequence ID" value="NC_015388.1"/>
</dbReference>
<proteinExistence type="predicted"/>
<gene>
    <name evidence="1" type="ordered locus">Desac_0863</name>
</gene>
<dbReference type="EMBL" id="CP002629">
    <property type="protein sequence ID" value="AEB08740.1"/>
    <property type="molecule type" value="Genomic_DNA"/>
</dbReference>
<reference evidence="1 2" key="1">
    <citation type="journal article" date="2011" name="Stand. Genomic Sci.">
        <title>Complete genome sequence of the acetate-degrading sulfate reducer Desulfobacca acetoxidans type strain (ASRB2).</title>
        <authorList>
            <person name="Goker M."/>
            <person name="Teshima H."/>
            <person name="Lapidus A."/>
            <person name="Nolan M."/>
            <person name="Lucas S."/>
            <person name="Hammon N."/>
            <person name="Deshpande S."/>
            <person name="Cheng J.F."/>
            <person name="Tapia R."/>
            <person name="Han C."/>
            <person name="Goodwin L."/>
            <person name="Pitluck S."/>
            <person name="Huntemann M."/>
            <person name="Liolios K."/>
            <person name="Ivanova N."/>
            <person name="Pagani I."/>
            <person name="Mavromatis K."/>
            <person name="Ovchinikova G."/>
            <person name="Pati A."/>
            <person name="Chen A."/>
            <person name="Palaniappan K."/>
            <person name="Land M."/>
            <person name="Hauser L."/>
            <person name="Brambilla E.M."/>
            <person name="Rohde M."/>
            <person name="Spring S."/>
            <person name="Detter J.C."/>
            <person name="Woyke T."/>
            <person name="Bristow J."/>
            <person name="Eisen J.A."/>
            <person name="Markowitz V."/>
            <person name="Hugenholtz P."/>
            <person name="Kyrpides N.C."/>
            <person name="Klenk H.P."/>
        </authorList>
    </citation>
    <scope>NUCLEOTIDE SEQUENCE [LARGE SCALE GENOMIC DNA]</scope>
    <source>
        <strain evidence="2">ATCC 700848 / DSM 11109 / ASRB2</strain>
    </source>
</reference>
<keyword evidence="2" id="KW-1185">Reference proteome</keyword>
<dbReference type="HOGENOM" id="CLU_033161_0_0_7"/>
<name>F2NGW9_DESAR</name>
<evidence type="ECO:0000313" key="2">
    <source>
        <dbReference type="Proteomes" id="UP000000483"/>
    </source>
</evidence>
<dbReference type="AlphaFoldDB" id="F2NGW9"/>
<accession>F2NGW9</accession>
<dbReference type="eggNOG" id="COG5421">
    <property type="taxonomic scope" value="Bacteria"/>
</dbReference>
<dbReference type="KEGG" id="dao:Desac_0863"/>
<evidence type="ECO:0000313" key="1">
    <source>
        <dbReference type="EMBL" id="AEB08740.1"/>
    </source>
</evidence>
<protein>
    <submittedName>
        <fullName evidence="1">Uncharacterized protein</fullName>
    </submittedName>
</protein>